<protein>
    <submittedName>
        <fullName evidence="4">Phospholipase DDHD1</fullName>
    </submittedName>
</protein>
<accession>A0A0X3NHE7</accession>
<dbReference type="PROSITE" id="PS51043">
    <property type="entry name" value="DDHD"/>
    <property type="match status" value="1"/>
</dbReference>
<evidence type="ECO:0000256" key="1">
    <source>
        <dbReference type="ARBA" id="ARBA00038464"/>
    </source>
</evidence>
<evidence type="ECO:0000256" key="2">
    <source>
        <dbReference type="SAM" id="MobiDB-lite"/>
    </source>
</evidence>
<dbReference type="SMART" id="SM01127">
    <property type="entry name" value="DDHD"/>
    <property type="match status" value="1"/>
</dbReference>
<evidence type="ECO:0000313" key="4">
    <source>
        <dbReference type="EMBL" id="JAP39098.1"/>
    </source>
</evidence>
<feature type="domain" description="DDHD" evidence="3">
    <location>
        <begin position="400"/>
        <end position="696"/>
    </location>
</feature>
<proteinExistence type="inferred from homology"/>
<feature type="region of interest" description="Disordered" evidence="2">
    <location>
        <begin position="529"/>
        <end position="588"/>
    </location>
</feature>
<dbReference type="PANTHER" id="PTHR23509">
    <property type="entry name" value="PA-PL1 PHOSPHOLIPASE FAMILY"/>
    <property type="match status" value="1"/>
</dbReference>
<dbReference type="Pfam" id="PF02862">
    <property type="entry name" value="DDHD"/>
    <property type="match status" value="1"/>
</dbReference>
<name>A0A0X3NHE7_SCHSO</name>
<reference evidence="4" key="1">
    <citation type="submission" date="2016-01" db="EMBL/GenBank/DDBJ databases">
        <title>Reference transcriptome for the parasite Schistocephalus solidus: insights into the molecular evolution of parasitism.</title>
        <authorList>
            <person name="Hebert F.O."/>
            <person name="Grambauer S."/>
            <person name="Barber I."/>
            <person name="Landry C.R."/>
            <person name="Aubin-Horth N."/>
        </authorList>
    </citation>
    <scope>NUCLEOTIDE SEQUENCE</scope>
</reference>
<dbReference type="GO" id="GO:0046872">
    <property type="term" value="F:metal ion binding"/>
    <property type="evidence" value="ECO:0007669"/>
    <property type="project" value="InterPro"/>
</dbReference>
<evidence type="ECO:0000259" key="3">
    <source>
        <dbReference type="PROSITE" id="PS51043"/>
    </source>
</evidence>
<gene>
    <name evidence="4" type="primary">DDHD1</name>
    <name evidence="4" type="ORF">TR114631</name>
</gene>
<dbReference type="InterPro" id="IPR004177">
    <property type="entry name" value="DDHD_dom"/>
</dbReference>
<sequence>MTFNPFSLPPENVRWFFGPAGLDTSKYEPFRGYDSIRLETKFRESVIQQFSDESLAELVVVRDDLFEANITEGTCLPIYWESERMTVTSDSSTWMKSVLIRGTWFRTETWQPIPEKLSKAIDAIYCNDILNKLSQVASTNKKVQIMQSLQVDGGFVRFMDDGKVFLDKNATLYYFRSKFTLKNGIQLSRGYKEVANIEDKSPDISHLVFVVHGIGQTFGSIKSDNWKIRNVSANCFAKNFGSNGQRTEFLPVEWRTSLELDESVIHSVTLAHCHPFRVLLNSSALDILYYTSPVHRMEIMRAFYHEVTRLYSMFCSRNPYFEGNGGKVSILAHSLGAVVAFDVLTGSTPSSSATTYFQSIHNALEEEGPSIKPLGPYSQLIEMERCLIQRRPERSIQSCSKFRVANLFCLGSPLAVFLALRGVRPLAPSSASPYLPEEVIDDKTSDVGSFITSEVSSWIESPSPLADTGNAFLPATLPQFADERHLHYSNVNFRLLNIFHPRDLVAYRIEPLILQHYIDVRPVMVGNPSIPRKAQGPSIPQSKPPKTGNRPPRFKVANREMSSPDLRQPIDRSSVSSLTAEPSCKDHIGTGEVSEAATNEFITERKRTSKSFAMNWLAAYLKRVQAAPYSPYLSVASNAKCDRLMPLSSEQRLTSRIDFEIEEDPMQNILWGIFTSHWSYWTSEAFAFFLLTQIHGNPSMHQNDHQPVS</sequence>
<dbReference type="EMBL" id="GEEE01024127">
    <property type="protein sequence ID" value="JAP39098.1"/>
    <property type="molecule type" value="Transcribed_RNA"/>
</dbReference>
<dbReference type="GO" id="GO:0004620">
    <property type="term" value="F:phospholipase activity"/>
    <property type="evidence" value="ECO:0007669"/>
    <property type="project" value="TreeGrafter"/>
</dbReference>
<dbReference type="Pfam" id="PF23463">
    <property type="entry name" value="WWE_2"/>
    <property type="match status" value="1"/>
</dbReference>
<dbReference type="AlphaFoldDB" id="A0A0X3NHE7"/>
<comment type="similarity">
    <text evidence="1">Belongs to the PA-PLA1 family.</text>
</comment>
<organism evidence="4">
    <name type="scientific">Schistocephalus solidus</name>
    <name type="common">Tapeworm</name>
    <dbReference type="NCBI Taxonomy" id="70667"/>
    <lineage>
        <taxon>Eukaryota</taxon>
        <taxon>Metazoa</taxon>
        <taxon>Spiralia</taxon>
        <taxon>Lophotrochozoa</taxon>
        <taxon>Platyhelminthes</taxon>
        <taxon>Cestoda</taxon>
        <taxon>Eucestoda</taxon>
        <taxon>Diphyllobothriidea</taxon>
        <taxon>Diphyllobothriidae</taxon>
        <taxon>Schistocephalus</taxon>
    </lineage>
</organism>
<dbReference type="InterPro" id="IPR057826">
    <property type="entry name" value="WWE_C20G8.02"/>
</dbReference>
<dbReference type="GO" id="GO:0005737">
    <property type="term" value="C:cytoplasm"/>
    <property type="evidence" value="ECO:0007669"/>
    <property type="project" value="TreeGrafter"/>
</dbReference>
<dbReference type="PANTHER" id="PTHR23509:SF48">
    <property type="entry name" value="INTRACELLULAR PHOSPHOLIPASE A1"/>
    <property type="match status" value="1"/>
</dbReference>
<feature type="compositionally biased region" description="Polar residues" evidence="2">
    <location>
        <begin position="571"/>
        <end position="580"/>
    </location>
</feature>
<dbReference type="InterPro" id="IPR058055">
    <property type="entry name" value="PA-PLA1"/>
</dbReference>